<name>A0ABZ2LPR7_9BACT</name>
<dbReference type="SUPFAM" id="SSF46689">
    <property type="entry name" value="Homeodomain-like"/>
    <property type="match status" value="1"/>
</dbReference>
<dbReference type="Pfam" id="PF00440">
    <property type="entry name" value="TetR_N"/>
    <property type="match status" value="1"/>
</dbReference>
<organism evidence="6 7">
    <name type="scientific">Pendulispora albinea</name>
    <dbReference type="NCBI Taxonomy" id="2741071"/>
    <lineage>
        <taxon>Bacteria</taxon>
        <taxon>Pseudomonadati</taxon>
        <taxon>Myxococcota</taxon>
        <taxon>Myxococcia</taxon>
        <taxon>Myxococcales</taxon>
        <taxon>Sorangiineae</taxon>
        <taxon>Pendulisporaceae</taxon>
        <taxon>Pendulispora</taxon>
    </lineage>
</organism>
<evidence type="ECO:0000313" key="7">
    <source>
        <dbReference type="Proteomes" id="UP001370348"/>
    </source>
</evidence>
<dbReference type="PANTHER" id="PTHR47506">
    <property type="entry name" value="TRANSCRIPTIONAL REGULATORY PROTEIN"/>
    <property type="match status" value="1"/>
</dbReference>
<sequence length="202" mass="22890">MSKGEDTRNEIIGRAYSIATEVGLEGLTLGVLAERTHLSKSGLFAHFKSKEALQLEVLERAIGLFVKDVVLPALTKPRGEPRVKTLFDRYLVWIRGSEQRDRKGGCFFMSLAHEYDDRPGPLRDRLVQSQRDWYGTLARAARLAVKEGHFRTDLDDTQFAYECIGIGMAFEQAYKLLADPTAEKRARTAFEGLLARSRRARK</sequence>
<evidence type="ECO:0000256" key="1">
    <source>
        <dbReference type="ARBA" id="ARBA00023015"/>
    </source>
</evidence>
<dbReference type="InterPro" id="IPR001647">
    <property type="entry name" value="HTH_TetR"/>
</dbReference>
<dbReference type="PANTHER" id="PTHR47506:SF6">
    <property type="entry name" value="HTH-TYPE TRANSCRIPTIONAL REPRESSOR NEMR"/>
    <property type="match status" value="1"/>
</dbReference>
<dbReference type="InterPro" id="IPR011075">
    <property type="entry name" value="TetR_C"/>
</dbReference>
<dbReference type="Gene3D" id="1.10.10.60">
    <property type="entry name" value="Homeodomain-like"/>
    <property type="match status" value="1"/>
</dbReference>
<accession>A0ABZ2LPR7</accession>
<feature type="domain" description="HTH tetR-type" evidence="5">
    <location>
        <begin position="5"/>
        <end position="65"/>
    </location>
</feature>
<dbReference type="Pfam" id="PF16925">
    <property type="entry name" value="TetR_C_13"/>
    <property type="match status" value="1"/>
</dbReference>
<evidence type="ECO:0000259" key="5">
    <source>
        <dbReference type="PROSITE" id="PS50977"/>
    </source>
</evidence>
<evidence type="ECO:0000256" key="4">
    <source>
        <dbReference type="PROSITE-ProRule" id="PRU00335"/>
    </source>
</evidence>
<proteinExistence type="predicted"/>
<feature type="DNA-binding region" description="H-T-H motif" evidence="4">
    <location>
        <begin position="28"/>
        <end position="47"/>
    </location>
</feature>
<dbReference type="InterPro" id="IPR036271">
    <property type="entry name" value="Tet_transcr_reg_TetR-rel_C_sf"/>
</dbReference>
<keyword evidence="3" id="KW-0804">Transcription</keyword>
<dbReference type="Gene3D" id="1.10.357.10">
    <property type="entry name" value="Tetracycline Repressor, domain 2"/>
    <property type="match status" value="1"/>
</dbReference>
<keyword evidence="7" id="KW-1185">Reference proteome</keyword>
<evidence type="ECO:0000256" key="3">
    <source>
        <dbReference type="ARBA" id="ARBA00023163"/>
    </source>
</evidence>
<keyword evidence="2 4" id="KW-0238">DNA-binding</keyword>
<dbReference type="PROSITE" id="PS50977">
    <property type="entry name" value="HTH_TETR_2"/>
    <property type="match status" value="1"/>
</dbReference>
<dbReference type="EMBL" id="CP089984">
    <property type="protein sequence ID" value="WXB12891.1"/>
    <property type="molecule type" value="Genomic_DNA"/>
</dbReference>
<protein>
    <submittedName>
        <fullName evidence="6">TetR/AcrR family transcriptional regulator</fullName>
    </submittedName>
</protein>
<dbReference type="Proteomes" id="UP001370348">
    <property type="component" value="Chromosome"/>
</dbReference>
<gene>
    <name evidence="6" type="ORF">LZC94_34190</name>
</gene>
<evidence type="ECO:0000256" key="2">
    <source>
        <dbReference type="ARBA" id="ARBA00023125"/>
    </source>
</evidence>
<evidence type="ECO:0000313" key="6">
    <source>
        <dbReference type="EMBL" id="WXB12891.1"/>
    </source>
</evidence>
<keyword evidence="1" id="KW-0805">Transcription regulation</keyword>
<dbReference type="SUPFAM" id="SSF48498">
    <property type="entry name" value="Tetracyclin repressor-like, C-terminal domain"/>
    <property type="match status" value="1"/>
</dbReference>
<reference evidence="6 7" key="1">
    <citation type="submission" date="2021-12" db="EMBL/GenBank/DDBJ databases">
        <title>Discovery of the Pendulisporaceae a myxobacterial family with distinct sporulation behavior and unique specialized metabolism.</title>
        <authorList>
            <person name="Garcia R."/>
            <person name="Popoff A."/>
            <person name="Bader C.D."/>
            <person name="Loehr J."/>
            <person name="Walesch S."/>
            <person name="Walt C."/>
            <person name="Boldt J."/>
            <person name="Bunk B."/>
            <person name="Haeckl F.J.F.P.J."/>
            <person name="Gunesch A.P."/>
            <person name="Birkelbach J."/>
            <person name="Nuebel U."/>
            <person name="Pietschmann T."/>
            <person name="Bach T."/>
            <person name="Mueller R."/>
        </authorList>
    </citation>
    <scope>NUCLEOTIDE SEQUENCE [LARGE SCALE GENOMIC DNA]</scope>
    <source>
        <strain evidence="6 7">MSr11954</strain>
    </source>
</reference>
<dbReference type="RefSeq" id="WP_394822511.1">
    <property type="nucleotide sequence ID" value="NZ_CP089984.1"/>
</dbReference>
<dbReference type="InterPro" id="IPR009057">
    <property type="entry name" value="Homeodomain-like_sf"/>
</dbReference>